<dbReference type="InterPro" id="IPR050109">
    <property type="entry name" value="HTH-type_TetR-like_transc_reg"/>
</dbReference>
<dbReference type="InterPro" id="IPR001647">
    <property type="entry name" value="HTH_TetR"/>
</dbReference>
<keyword evidence="8" id="KW-1185">Reference proteome</keyword>
<feature type="DNA-binding region" description="H-T-H motif" evidence="5">
    <location>
        <begin position="56"/>
        <end position="75"/>
    </location>
</feature>
<dbReference type="AlphaFoldDB" id="A0A1H0BMH4"/>
<dbReference type="EMBL" id="LT629701">
    <property type="protein sequence ID" value="SDN46866.1"/>
    <property type="molecule type" value="Genomic_DNA"/>
</dbReference>
<dbReference type="InterPro" id="IPR004111">
    <property type="entry name" value="Repressor_TetR_C"/>
</dbReference>
<keyword evidence="3 5" id="KW-0238">DNA-binding</keyword>
<dbReference type="PROSITE" id="PS50977">
    <property type="entry name" value="HTH_TETR_2"/>
    <property type="match status" value="1"/>
</dbReference>
<dbReference type="Pfam" id="PF00440">
    <property type="entry name" value="TetR_N"/>
    <property type="match status" value="1"/>
</dbReference>
<proteinExistence type="predicted"/>
<dbReference type="SUPFAM" id="SSF48498">
    <property type="entry name" value="Tetracyclin repressor-like, C-terminal domain"/>
    <property type="match status" value="1"/>
</dbReference>
<evidence type="ECO:0000259" key="6">
    <source>
        <dbReference type="PROSITE" id="PS50977"/>
    </source>
</evidence>
<dbReference type="InterPro" id="IPR036271">
    <property type="entry name" value="Tet_transcr_reg_TetR-rel_C_sf"/>
</dbReference>
<dbReference type="GO" id="GO:0045892">
    <property type="term" value="P:negative regulation of DNA-templated transcription"/>
    <property type="evidence" value="ECO:0007669"/>
    <property type="project" value="InterPro"/>
</dbReference>
<reference evidence="7 8" key="1">
    <citation type="submission" date="2016-10" db="EMBL/GenBank/DDBJ databases">
        <authorList>
            <person name="de Groot N.N."/>
        </authorList>
    </citation>
    <scope>NUCLEOTIDE SEQUENCE [LARGE SCALE GENOMIC DNA]</scope>
    <source>
        <strain evidence="7 8">DSM 44149</strain>
    </source>
</reference>
<dbReference type="eggNOG" id="COG1309">
    <property type="taxonomic scope" value="Bacteria"/>
</dbReference>
<gene>
    <name evidence="7" type="ORF">SAMN04489726_6745</name>
</gene>
<feature type="domain" description="HTH tetR-type" evidence="6">
    <location>
        <begin position="33"/>
        <end position="93"/>
    </location>
</feature>
<organism evidence="7 8">
    <name type="scientific">Allokutzneria albata</name>
    <name type="common">Kibdelosporangium albatum</name>
    <dbReference type="NCBI Taxonomy" id="211114"/>
    <lineage>
        <taxon>Bacteria</taxon>
        <taxon>Bacillati</taxon>
        <taxon>Actinomycetota</taxon>
        <taxon>Actinomycetes</taxon>
        <taxon>Pseudonocardiales</taxon>
        <taxon>Pseudonocardiaceae</taxon>
        <taxon>Allokutzneria</taxon>
    </lineage>
</organism>
<dbReference type="InterPro" id="IPR003012">
    <property type="entry name" value="Tet_transcr_reg_TetR"/>
</dbReference>
<keyword evidence="2" id="KW-0805">Transcription regulation</keyword>
<evidence type="ECO:0000256" key="3">
    <source>
        <dbReference type="ARBA" id="ARBA00023125"/>
    </source>
</evidence>
<evidence type="ECO:0000256" key="2">
    <source>
        <dbReference type="ARBA" id="ARBA00023015"/>
    </source>
</evidence>
<sequence length="248" mass="27803">MSPAEYSGLGDPERSIALLWGKAGTPTRGPKQRLTVERVVATAIEIADVDGLDGLSMRKVAERLGVGTMSLYTYVPAKAELVDLMLDRATGEVRRPDEGTGWRERLELFAREHWQLYHRHPWMLQVTGHRPVLGPNELRAYDDALGALAEAGLDERDMVGVVDLVEGYVRGKARNSVDSAQAERRTGVSDDQWWTARQFFWEKHFERADYPNLTRVLDADAFSRQGGAFEFGLARTLDGIARYLADRG</sequence>
<evidence type="ECO:0000256" key="4">
    <source>
        <dbReference type="ARBA" id="ARBA00023163"/>
    </source>
</evidence>
<dbReference type="OrthoDB" id="2570341at2"/>
<name>A0A1H0BMH4_ALLAB</name>
<keyword evidence="4" id="KW-0804">Transcription</keyword>
<evidence type="ECO:0000313" key="8">
    <source>
        <dbReference type="Proteomes" id="UP000183376"/>
    </source>
</evidence>
<dbReference type="PANTHER" id="PTHR30055:SF151">
    <property type="entry name" value="TRANSCRIPTIONAL REGULATORY PROTEIN"/>
    <property type="match status" value="1"/>
</dbReference>
<evidence type="ECO:0000313" key="7">
    <source>
        <dbReference type="EMBL" id="SDN46866.1"/>
    </source>
</evidence>
<evidence type="ECO:0000256" key="1">
    <source>
        <dbReference type="ARBA" id="ARBA00022491"/>
    </source>
</evidence>
<dbReference type="PRINTS" id="PR00400">
    <property type="entry name" value="TETREPRESSOR"/>
</dbReference>
<dbReference type="GO" id="GO:0003700">
    <property type="term" value="F:DNA-binding transcription factor activity"/>
    <property type="evidence" value="ECO:0007669"/>
    <property type="project" value="TreeGrafter"/>
</dbReference>
<dbReference type="InterPro" id="IPR009057">
    <property type="entry name" value="Homeodomain-like_sf"/>
</dbReference>
<dbReference type="STRING" id="211114.SAMN04489726_6745"/>
<dbReference type="RefSeq" id="WP_030426711.1">
    <property type="nucleotide sequence ID" value="NZ_JOEF01000001.1"/>
</dbReference>
<dbReference type="Gene3D" id="1.10.10.60">
    <property type="entry name" value="Homeodomain-like"/>
    <property type="match status" value="1"/>
</dbReference>
<protein>
    <submittedName>
        <fullName evidence="7">Regulatory protein, tetR family</fullName>
    </submittedName>
</protein>
<keyword evidence="1" id="KW-0678">Repressor</keyword>
<dbReference type="Pfam" id="PF02909">
    <property type="entry name" value="TetR_C_1"/>
    <property type="match status" value="1"/>
</dbReference>
<dbReference type="GO" id="GO:0000976">
    <property type="term" value="F:transcription cis-regulatory region binding"/>
    <property type="evidence" value="ECO:0007669"/>
    <property type="project" value="TreeGrafter"/>
</dbReference>
<dbReference type="SUPFAM" id="SSF46689">
    <property type="entry name" value="Homeodomain-like"/>
    <property type="match status" value="1"/>
</dbReference>
<dbReference type="PANTHER" id="PTHR30055">
    <property type="entry name" value="HTH-TYPE TRANSCRIPTIONAL REGULATOR RUTR"/>
    <property type="match status" value="1"/>
</dbReference>
<dbReference type="GO" id="GO:0046677">
    <property type="term" value="P:response to antibiotic"/>
    <property type="evidence" value="ECO:0007669"/>
    <property type="project" value="InterPro"/>
</dbReference>
<dbReference type="Gene3D" id="1.10.357.10">
    <property type="entry name" value="Tetracycline Repressor, domain 2"/>
    <property type="match status" value="1"/>
</dbReference>
<evidence type="ECO:0000256" key="5">
    <source>
        <dbReference type="PROSITE-ProRule" id="PRU00335"/>
    </source>
</evidence>
<accession>A0A1H0BMH4</accession>
<dbReference type="Proteomes" id="UP000183376">
    <property type="component" value="Chromosome I"/>
</dbReference>